<proteinExistence type="predicted"/>
<gene>
    <name evidence="1" type="ORF">HPB52_000954</name>
</gene>
<sequence length="198" mass="21216">MEVQVLSPQDFIRRCRQCGCGGTPGWSNMVGGWLADGFARQAEVEPDEKAGKRGGTCGLQHLVKQPTNAEKSGEAWTSAAKAPAAPAPAEARNKIVLRPHKGLAVRDLLGYELSTSVIDACHRHFDGGTFMLRVHPGSNIIILATPHEHVAEALREITRLTIRGRAHSFNSYAADPEGVLRGIVLGIPPGTSQAELRG</sequence>
<protein>
    <submittedName>
        <fullName evidence="1">Uncharacterized protein</fullName>
    </submittedName>
</protein>
<name>A0A9D4PGI2_RHISA</name>
<reference evidence="1" key="1">
    <citation type="journal article" date="2020" name="Cell">
        <title>Large-Scale Comparative Analyses of Tick Genomes Elucidate Their Genetic Diversity and Vector Capacities.</title>
        <authorList>
            <consortium name="Tick Genome and Microbiome Consortium (TIGMIC)"/>
            <person name="Jia N."/>
            <person name="Wang J."/>
            <person name="Shi W."/>
            <person name="Du L."/>
            <person name="Sun Y."/>
            <person name="Zhan W."/>
            <person name="Jiang J.F."/>
            <person name="Wang Q."/>
            <person name="Zhang B."/>
            <person name="Ji P."/>
            <person name="Bell-Sakyi L."/>
            <person name="Cui X.M."/>
            <person name="Yuan T.T."/>
            <person name="Jiang B.G."/>
            <person name="Yang W.F."/>
            <person name="Lam T.T."/>
            <person name="Chang Q.C."/>
            <person name="Ding S.J."/>
            <person name="Wang X.J."/>
            <person name="Zhu J.G."/>
            <person name="Ruan X.D."/>
            <person name="Zhao L."/>
            <person name="Wei J.T."/>
            <person name="Ye R.Z."/>
            <person name="Que T.C."/>
            <person name="Du C.H."/>
            <person name="Zhou Y.H."/>
            <person name="Cheng J.X."/>
            <person name="Dai P.F."/>
            <person name="Guo W.B."/>
            <person name="Han X.H."/>
            <person name="Huang E.J."/>
            <person name="Li L.F."/>
            <person name="Wei W."/>
            <person name="Gao Y.C."/>
            <person name="Liu J.Z."/>
            <person name="Shao H.Z."/>
            <person name="Wang X."/>
            <person name="Wang C.C."/>
            <person name="Yang T.C."/>
            <person name="Huo Q.B."/>
            <person name="Li W."/>
            <person name="Chen H.Y."/>
            <person name="Chen S.E."/>
            <person name="Zhou L.G."/>
            <person name="Ni X.B."/>
            <person name="Tian J.H."/>
            <person name="Sheng Y."/>
            <person name="Liu T."/>
            <person name="Pan Y.S."/>
            <person name="Xia L.Y."/>
            <person name="Li J."/>
            <person name="Zhao F."/>
            <person name="Cao W.C."/>
        </authorList>
    </citation>
    <scope>NUCLEOTIDE SEQUENCE</scope>
    <source>
        <strain evidence="1">Rsan-2018</strain>
    </source>
</reference>
<accession>A0A9D4PGI2</accession>
<dbReference type="AlphaFoldDB" id="A0A9D4PGI2"/>
<dbReference type="EMBL" id="JABSTV010001253">
    <property type="protein sequence ID" value="KAH7942762.1"/>
    <property type="molecule type" value="Genomic_DNA"/>
</dbReference>
<dbReference type="Proteomes" id="UP000821837">
    <property type="component" value="Unassembled WGS sequence"/>
</dbReference>
<evidence type="ECO:0000313" key="2">
    <source>
        <dbReference type="Proteomes" id="UP000821837"/>
    </source>
</evidence>
<reference evidence="1" key="2">
    <citation type="submission" date="2021-09" db="EMBL/GenBank/DDBJ databases">
        <authorList>
            <person name="Jia N."/>
            <person name="Wang J."/>
            <person name="Shi W."/>
            <person name="Du L."/>
            <person name="Sun Y."/>
            <person name="Zhan W."/>
            <person name="Jiang J."/>
            <person name="Wang Q."/>
            <person name="Zhang B."/>
            <person name="Ji P."/>
            <person name="Sakyi L.B."/>
            <person name="Cui X."/>
            <person name="Yuan T."/>
            <person name="Jiang B."/>
            <person name="Yang W."/>
            <person name="Lam T.T.-Y."/>
            <person name="Chang Q."/>
            <person name="Ding S."/>
            <person name="Wang X."/>
            <person name="Zhu J."/>
            <person name="Ruan X."/>
            <person name="Zhao L."/>
            <person name="Wei J."/>
            <person name="Que T."/>
            <person name="Du C."/>
            <person name="Cheng J."/>
            <person name="Dai P."/>
            <person name="Han X."/>
            <person name="Huang E."/>
            <person name="Gao Y."/>
            <person name="Liu J."/>
            <person name="Shao H."/>
            <person name="Ye R."/>
            <person name="Li L."/>
            <person name="Wei W."/>
            <person name="Wang X."/>
            <person name="Wang C."/>
            <person name="Huo Q."/>
            <person name="Li W."/>
            <person name="Guo W."/>
            <person name="Chen H."/>
            <person name="Chen S."/>
            <person name="Zhou L."/>
            <person name="Zhou L."/>
            <person name="Ni X."/>
            <person name="Tian J."/>
            <person name="Zhou Y."/>
            <person name="Sheng Y."/>
            <person name="Liu T."/>
            <person name="Pan Y."/>
            <person name="Xia L."/>
            <person name="Li J."/>
            <person name="Zhao F."/>
            <person name="Cao W."/>
        </authorList>
    </citation>
    <scope>NUCLEOTIDE SEQUENCE</scope>
    <source>
        <strain evidence="1">Rsan-2018</strain>
        <tissue evidence="1">Larvae</tissue>
    </source>
</reference>
<comment type="caution">
    <text evidence="1">The sequence shown here is derived from an EMBL/GenBank/DDBJ whole genome shotgun (WGS) entry which is preliminary data.</text>
</comment>
<evidence type="ECO:0000313" key="1">
    <source>
        <dbReference type="EMBL" id="KAH7942762.1"/>
    </source>
</evidence>
<keyword evidence="2" id="KW-1185">Reference proteome</keyword>
<organism evidence="1 2">
    <name type="scientific">Rhipicephalus sanguineus</name>
    <name type="common">Brown dog tick</name>
    <name type="synonym">Ixodes sanguineus</name>
    <dbReference type="NCBI Taxonomy" id="34632"/>
    <lineage>
        <taxon>Eukaryota</taxon>
        <taxon>Metazoa</taxon>
        <taxon>Ecdysozoa</taxon>
        <taxon>Arthropoda</taxon>
        <taxon>Chelicerata</taxon>
        <taxon>Arachnida</taxon>
        <taxon>Acari</taxon>
        <taxon>Parasitiformes</taxon>
        <taxon>Ixodida</taxon>
        <taxon>Ixodoidea</taxon>
        <taxon>Ixodidae</taxon>
        <taxon>Rhipicephalinae</taxon>
        <taxon>Rhipicephalus</taxon>
        <taxon>Rhipicephalus</taxon>
    </lineage>
</organism>